<dbReference type="RefSeq" id="WP_216838503.1">
    <property type="nucleotide sequence ID" value="NZ_JAFNJS010000006.1"/>
</dbReference>
<evidence type="ECO:0000313" key="10">
    <source>
        <dbReference type="EMBL" id="MFC3002425.1"/>
    </source>
</evidence>
<keyword evidence="6 9" id="KW-1133">Transmembrane helix</keyword>
<evidence type="ECO:0000313" key="11">
    <source>
        <dbReference type="Proteomes" id="UP001595420"/>
    </source>
</evidence>
<evidence type="ECO:0000256" key="7">
    <source>
        <dbReference type="ARBA" id="ARBA00023136"/>
    </source>
</evidence>
<feature type="transmembrane region" description="Helical" evidence="9">
    <location>
        <begin position="96"/>
        <end position="116"/>
    </location>
</feature>
<evidence type="ECO:0000256" key="2">
    <source>
        <dbReference type="ARBA" id="ARBA00005658"/>
    </source>
</evidence>
<dbReference type="Pfam" id="PF02028">
    <property type="entry name" value="BCCT"/>
    <property type="match status" value="1"/>
</dbReference>
<comment type="similarity">
    <text evidence="2">Belongs to the BCCT transporter (TC 2.A.15) family.</text>
</comment>
<accession>A0ABV7C209</accession>
<organism evidence="10 11">
    <name type="scientific">Falsiroseomonas tokyonensis</name>
    <dbReference type="NCBI Taxonomy" id="430521"/>
    <lineage>
        <taxon>Bacteria</taxon>
        <taxon>Pseudomonadati</taxon>
        <taxon>Pseudomonadota</taxon>
        <taxon>Alphaproteobacteria</taxon>
        <taxon>Acetobacterales</taxon>
        <taxon>Roseomonadaceae</taxon>
        <taxon>Falsiroseomonas</taxon>
    </lineage>
</organism>
<evidence type="ECO:0000256" key="4">
    <source>
        <dbReference type="ARBA" id="ARBA00022475"/>
    </source>
</evidence>
<keyword evidence="4" id="KW-1003">Cell membrane</keyword>
<dbReference type="EMBL" id="JBHRSB010000006">
    <property type="protein sequence ID" value="MFC3002425.1"/>
    <property type="molecule type" value="Genomic_DNA"/>
</dbReference>
<comment type="subcellular location">
    <subcellularLocation>
        <location evidence="1">Cell membrane</location>
        <topology evidence="1">Multi-pass membrane protein</topology>
    </subcellularLocation>
</comment>
<dbReference type="PANTHER" id="PTHR30047">
    <property type="entry name" value="HIGH-AFFINITY CHOLINE TRANSPORT PROTEIN-RELATED"/>
    <property type="match status" value="1"/>
</dbReference>
<comment type="caution">
    <text evidence="10">The sequence shown here is derived from an EMBL/GenBank/DDBJ whole genome shotgun (WGS) entry which is preliminary data.</text>
</comment>
<evidence type="ECO:0000256" key="3">
    <source>
        <dbReference type="ARBA" id="ARBA00022448"/>
    </source>
</evidence>
<reference evidence="11" key="1">
    <citation type="journal article" date="2019" name="Int. J. Syst. Evol. Microbiol.">
        <title>The Global Catalogue of Microorganisms (GCM) 10K type strain sequencing project: providing services to taxonomists for standard genome sequencing and annotation.</title>
        <authorList>
            <consortium name="The Broad Institute Genomics Platform"/>
            <consortium name="The Broad Institute Genome Sequencing Center for Infectious Disease"/>
            <person name="Wu L."/>
            <person name="Ma J."/>
        </authorList>
    </citation>
    <scope>NUCLEOTIDE SEQUENCE [LARGE SCALE GENOMIC DNA]</scope>
    <source>
        <strain evidence="11">CGMCC 1.16855</strain>
    </source>
</reference>
<feature type="region of interest" description="Disordered" evidence="8">
    <location>
        <begin position="129"/>
        <end position="150"/>
    </location>
</feature>
<proteinExistence type="inferred from homology"/>
<evidence type="ECO:0000256" key="8">
    <source>
        <dbReference type="SAM" id="MobiDB-lite"/>
    </source>
</evidence>
<evidence type="ECO:0000256" key="9">
    <source>
        <dbReference type="SAM" id="Phobius"/>
    </source>
</evidence>
<feature type="transmembrane region" description="Helical" evidence="9">
    <location>
        <begin position="58"/>
        <end position="76"/>
    </location>
</feature>
<keyword evidence="5 9" id="KW-0812">Transmembrane</keyword>
<keyword evidence="7 9" id="KW-0472">Membrane</keyword>
<name>A0ABV7C209_9PROT</name>
<sequence>MAESAPPAPAPSGLVLPVFLSSAGVLLALVLFAGLFLQPAAAAFTAAQAWVIESFGGFYMLAVAIFVIACVVLAFGRHGAVRLGRDEETPEFGNGSWFATLFSVGMGIGLMFFGVAEPVMHYAAPRPTPMATRSASARRGRRWSPTSSTGACMPGRSMRWSGWCWPISVSGAACR</sequence>
<gene>
    <name evidence="10" type="ORF">ACFOD3_21170</name>
</gene>
<evidence type="ECO:0000256" key="1">
    <source>
        <dbReference type="ARBA" id="ARBA00004651"/>
    </source>
</evidence>
<dbReference type="InterPro" id="IPR000060">
    <property type="entry name" value="BCCT_transptr"/>
</dbReference>
<protein>
    <submittedName>
        <fullName evidence="10">BCCT family transporter</fullName>
    </submittedName>
</protein>
<keyword evidence="3" id="KW-0813">Transport</keyword>
<feature type="transmembrane region" description="Helical" evidence="9">
    <location>
        <begin position="14"/>
        <end position="37"/>
    </location>
</feature>
<evidence type="ECO:0000256" key="5">
    <source>
        <dbReference type="ARBA" id="ARBA00022692"/>
    </source>
</evidence>
<keyword evidence="11" id="KW-1185">Reference proteome</keyword>
<dbReference type="PANTHER" id="PTHR30047:SF7">
    <property type="entry name" value="HIGH-AFFINITY CHOLINE TRANSPORT PROTEIN"/>
    <property type="match status" value="1"/>
</dbReference>
<evidence type="ECO:0000256" key="6">
    <source>
        <dbReference type="ARBA" id="ARBA00022989"/>
    </source>
</evidence>
<dbReference type="Proteomes" id="UP001595420">
    <property type="component" value="Unassembled WGS sequence"/>
</dbReference>